<gene>
    <name evidence="1" type="ORF">HHI36_007805</name>
</gene>
<dbReference type="Proteomes" id="UP001516400">
    <property type="component" value="Unassembled WGS sequence"/>
</dbReference>
<dbReference type="AlphaFoldDB" id="A0ABD2MR76"/>
<dbReference type="EMBL" id="JABFTP020000021">
    <property type="protein sequence ID" value="KAL3268702.1"/>
    <property type="molecule type" value="Genomic_DNA"/>
</dbReference>
<evidence type="ECO:0000313" key="2">
    <source>
        <dbReference type="Proteomes" id="UP001516400"/>
    </source>
</evidence>
<reference evidence="1 2" key="1">
    <citation type="journal article" date="2021" name="BMC Biol.">
        <title>Horizontally acquired antibacterial genes associated with adaptive radiation of ladybird beetles.</title>
        <authorList>
            <person name="Li H.S."/>
            <person name="Tang X.F."/>
            <person name="Huang Y.H."/>
            <person name="Xu Z.Y."/>
            <person name="Chen M.L."/>
            <person name="Du X.Y."/>
            <person name="Qiu B.Y."/>
            <person name="Chen P.T."/>
            <person name="Zhang W."/>
            <person name="Slipinski A."/>
            <person name="Escalona H.E."/>
            <person name="Waterhouse R.M."/>
            <person name="Zwick A."/>
            <person name="Pang H."/>
        </authorList>
    </citation>
    <scope>NUCLEOTIDE SEQUENCE [LARGE SCALE GENOMIC DNA]</scope>
    <source>
        <strain evidence="1">SYSU2018</strain>
    </source>
</reference>
<organism evidence="1 2">
    <name type="scientific">Cryptolaemus montrouzieri</name>
    <dbReference type="NCBI Taxonomy" id="559131"/>
    <lineage>
        <taxon>Eukaryota</taxon>
        <taxon>Metazoa</taxon>
        <taxon>Ecdysozoa</taxon>
        <taxon>Arthropoda</taxon>
        <taxon>Hexapoda</taxon>
        <taxon>Insecta</taxon>
        <taxon>Pterygota</taxon>
        <taxon>Neoptera</taxon>
        <taxon>Endopterygota</taxon>
        <taxon>Coleoptera</taxon>
        <taxon>Polyphaga</taxon>
        <taxon>Cucujiformia</taxon>
        <taxon>Coccinelloidea</taxon>
        <taxon>Coccinellidae</taxon>
        <taxon>Scymninae</taxon>
        <taxon>Scymnini</taxon>
        <taxon>Cryptolaemus</taxon>
    </lineage>
</organism>
<comment type="caution">
    <text evidence="1">The sequence shown here is derived from an EMBL/GenBank/DDBJ whole genome shotgun (WGS) entry which is preliminary data.</text>
</comment>
<sequence length="88" mass="9945">MSTDDLQKNGTNLARKYSKDLNAVNISQELAVFKSLVPEIKEKSSEFDLLQHLYTNNLREAFPNVNIASRNTAHYRPHLQAVSEVSAN</sequence>
<keyword evidence="2" id="KW-1185">Reference proteome</keyword>
<accession>A0ABD2MR76</accession>
<proteinExistence type="predicted"/>
<evidence type="ECO:0000313" key="1">
    <source>
        <dbReference type="EMBL" id="KAL3268702.1"/>
    </source>
</evidence>
<name>A0ABD2MR76_9CUCU</name>
<protein>
    <submittedName>
        <fullName evidence="1">Uncharacterized protein</fullName>
    </submittedName>
</protein>